<gene>
    <name evidence="3" type="ORF">NCTC11872_00846</name>
</gene>
<dbReference type="AlphaFoldDB" id="A0A2X1PK16"/>
<protein>
    <submittedName>
        <fullName evidence="3">Potassium efflux protein KefA</fullName>
    </submittedName>
</protein>
<dbReference type="Proteomes" id="UP000249936">
    <property type="component" value="Unassembled WGS sequence"/>
</dbReference>
<dbReference type="InterPro" id="IPR024393">
    <property type="entry name" value="MscS_porin"/>
</dbReference>
<evidence type="ECO:0000256" key="1">
    <source>
        <dbReference type="SAM" id="Coils"/>
    </source>
</evidence>
<feature type="domain" description="Mechanosensitive ion channel MscS porin" evidence="2">
    <location>
        <begin position="30"/>
        <end position="250"/>
    </location>
</feature>
<feature type="coiled-coil region" evidence="1">
    <location>
        <begin position="41"/>
        <end position="133"/>
    </location>
</feature>
<dbReference type="Pfam" id="PF12795">
    <property type="entry name" value="MscS_porin"/>
    <property type="match status" value="1"/>
</dbReference>
<name>A0A2X1PK16_HAEIF</name>
<sequence>MFTLSVSQGVLAANSTNVLPTEQSLKADLANAQKMSEGEAKNRLLAELQTSIDLLQQIQAQQKINDALQTTLSHSESEIRKNNAEIQALKKQQETATSTDDNAQSQDYLQNSLTKLNDQLQDTQNALSTANAQLAGQSSISERAQAALTENVVRTQQINQQLANNDIGSILRKQYQIELQLIDLKNSYNQNLLKNNDQLSLLYQSRYDLLNLRLQIQQQNIIAIQEVINQKNLQQSQNQVEQAQQQQKTVQK</sequence>
<organism evidence="3 4">
    <name type="scientific">Haemophilus influenzae</name>
    <dbReference type="NCBI Taxonomy" id="727"/>
    <lineage>
        <taxon>Bacteria</taxon>
        <taxon>Pseudomonadati</taxon>
        <taxon>Pseudomonadota</taxon>
        <taxon>Gammaproteobacteria</taxon>
        <taxon>Pasteurellales</taxon>
        <taxon>Pasteurellaceae</taxon>
        <taxon>Haemophilus</taxon>
    </lineage>
</organism>
<keyword evidence="1" id="KW-0175">Coiled coil</keyword>
<dbReference type="EMBL" id="UASK01000004">
    <property type="protein sequence ID" value="SPX41249.1"/>
    <property type="molecule type" value="Genomic_DNA"/>
</dbReference>
<reference evidence="3 4" key="1">
    <citation type="submission" date="2018-06" db="EMBL/GenBank/DDBJ databases">
        <authorList>
            <consortium name="Pathogen Informatics"/>
            <person name="Doyle S."/>
        </authorList>
    </citation>
    <scope>NUCLEOTIDE SEQUENCE [LARGE SCALE GENOMIC DNA]</scope>
    <source>
        <strain evidence="3 4">NCTC11872</strain>
    </source>
</reference>
<accession>A0A2X1PK16</accession>
<evidence type="ECO:0000259" key="2">
    <source>
        <dbReference type="Pfam" id="PF12795"/>
    </source>
</evidence>
<evidence type="ECO:0000313" key="3">
    <source>
        <dbReference type="EMBL" id="SPX41249.1"/>
    </source>
</evidence>
<proteinExistence type="predicted"/>
<evidence type="ECO:0000313" key="4">
    <source>
        <dbReference type="Proteomes" id="UP000249936"/>
    </source>
</evidence>